<evidence type="ECO:0000256" key="4">
    <source>
        <dbReference type="ARBA" id="ARBA00022755"/>
    </source>
</evidence>
<feature type="domain" description="Glutamine amidotransferase" evidence="6">
    <location>
        <begin position="24"/>
        <end position="179"/>
    </location>
</feature>
<keyword evidence="3" id="KW-0332">GMP biosynthesis</keyword>
<reference evidence="7" key="1">
    <citation type="journal article" date="2020" name="Nature">
        <title>Giant virus diversity and host interactions through global metagenomics.</title>
        <authorList>
            <person name="Schulz F."/>
            <person name="Roux S."/>
            <person name="Paez-Espino D."/>
            <person name="Jungbluth S."/>
            <person name="Walsh D.A."/>
            <person name="Denef V.J."/>
            <person name="McMahon K.D."/>
            <person name="Konstantinidis K.T."/>
            <person name="Eloe-Fadrosh E.A."/>
            <person name="Kyrpides N.C."/>
            <person name="Woyke T."/>
        </authorList>
    </citation>
    <scope>NUCLEOTIDE SEQUENCE</scope>
    <source>
        <strain evidence="7">GVMAG-M-3300025695-21</strain>
    </source>
</reference>
<dbReference type="GO" id="GO:0003921">
    <property type="term" value="F:GMP synthase activity"/>
    <property type="evidence" value="ECO:0007669"/>
    <property type="project" value="TreeGrafter"/>
</dbReference>
<evidence type="ECO:0000256" key="3">
    <source>
        <dbReference type="ARBA" id="ARBA00022749"/>
    </source>
</evidence>
<dbReference type="PROSITE" id="PS51273">
    <property type="entry name" value="GATASE_TYPE_1"/>
    <property type="match status" value="1"/>
</dbReference>
<dbReference type="Gene3D" id="3.40.50.880">
    <property type="match status" value="1"/>
</dbReference>
<sequence length="189" mass="22683">MNILIIMMSIGNNKVYKYRFDRSFDKNVKLHYIHWSKKNIIKYIKSHKIDGIILSGSKYRILHKKNADIPKKILKLNIPILGICYGYQWIIKNTCGKKCLGSLNKLSTHITSNIIKKPFKITKKMYKFIHYDYISKIPNNWDIVIKKENQIWMSYDKKKKIIGIQFHPEAVKKTRKIFFRNWIKYISKK</sequence>
<dbReference type="InterPro" id="IPR029062">
    <property type="entry name" value="Class_I_gatase-like"/>
</dbReference>
<dbReference type="EMBL" id="MN740299">
    <property type="protein sequence ID" value="QHT98972.1"/>
    <property type="molecule type" value="Genomic_DNA"/>
</dbReference>
<keyword evidence="1" id="KW-0436">Ligase</keyword>
<dbReference type="InterPro" id="IPR017926">
    <property type="entry name" value="GATASE"/>
</dbReference>
<evidence type="ECO:0000256" key="1">
    <source>
        <dbReference type="ARBA" id="ARBA00022598"/>
    </source>
</evidence>
<dbReference type="PANTHER" id="PTHR11922">
    <property type="entry name" value="GMP SYNTHASE-RELATED"/>
    <property type="match status" value="1"/>
</dbReference>
<dbReference type="PANTHER" id="PTHR11922:SF2">
    <property type="entry name" value="GMP SYNTHASE [GLUTAMINE-HYDROLYZING]"/>
    <property type="match status" value="1"/>
</dbReference>
<keyword evidence="5" id="KW-0067">ATP-binding</keyword>
<keyword evidence="4" id="KW-0658">Purine biosynthesis</keyword>
<evidence type="ECO:0000256" key="2">
    <source>
        <dbReference type="ARBA" id="ARBA00022741"/>
    </source>
</evidence>
<proteinExistence type="predicted"/>
<evidence type="ECO:0000256" key="5">
    <source>
        <dbReference type="ARBA" id="ARBA00022840"/>
    </source>
</evidence>
<dbReference type="SUPFAM" id="SSF52317">
    <property type="entry name" value="Class I glutamine amidotransferase-like"/>
    <property type="match status" value="1"/>
</dbReference>
<keyword evidence="2" id="KW-0547">Nucleotide-binding</keyword>
<dbReference type="Pfam" id="PF00117">
    <property type="entry name" value="GATase"/>
    <property type="match status" value="1"/>
</dbReference>
<accession>A0A6C0J0X8</accession>
<evidence type="ECO:0000259" key="6">
    <source>
        <dbReference type="Pfam" id="PF00117"/>
    </source>
</evidence>
<name>A0A6C0J0X8_9ZZZZ</name>
<organism evidence="7">
    <name type="scientific">viral metagenome</name>
    <dbReference type="NCBI Taxonomy" id="1070528"/>
    <lineage>
        <taxon>unclassified sequences</taxon>
        <taxon>metagenomes</taxon>
        <taxon>organismal metagenomes</taxon>
    </lineage>
</organism>
<dbReference type="PRINTS" id="PR00097">
    <property type="entry name" value="ANTSNTHASEII"/>
</dbReference>
<dbReference type="GO" id="GO:0005829">
    <property type="term" value="C:cytosol"/>
    <property type="evidence" value="ECO:0007669"/>
    <property type="project" value="TreeGrafter"/>
</dbReference>
<dbReference type="AlphaFoldDB" id="A0A6C0J0X8"/>
<evidence type="ECO:0000313" key="7">
    <source>
        <dbReference type="EMBL" id="QHT98972.1"/>
    </source>
</evidence>
<protein>
    <recommendedName>
        <fullName evidence="6">Glutamine amidotransferase domain-containing protein</fullName>
    </recommendedName>
</protein>
<dbReference type="GO" id="GO:0005524">
    <property type="term" value="F:ATP binding"/>
    <property type="evidence" value="ECO:0007669"/>
    <property type="project" value="UniProtKB-KW"/>
</dbReference>